<gene>
    <name evidence="1" type="ORF">ColSpa_06094</name>
</gene>
<reference evidence="1 2" key="1">
    <citation type="submission" date="2022-03" db="EMBL/GenBank/DDBJ databases">
        <title>Genome data of Colletotrichum spp.</title>
        <authorList>
            <person name="Utami Y.D."/>
            <person name="Hiruma K."/>
        </authorList>
    </citation>
    <scope>NUCLEOTIDE SEQUENCE [LARGE SCALE GENOMIC DNA]</scope>
    <source>
        <strain evidence="1 2">MAFF 239500</strain>
    </source>
</reference>
<name>A0AA37LCK1_9PEZI</name>
<dbReference type="RefSeq" id="XP_049128263.1">
    <property type="nucleotide sequence ID" value="XM_049272306.1"/>
</dbReference>
<protein>
    <submittedName>
        <fullName evidence="1">Uncharacterized protein</fullName>
    </submittedName>
</protein>
<dbReference type="AlphaFoldDB" id="A0AA37LCK1"/>
<sequence length="420" mass="48971">MSRNLSPASKVRYRRQVSLDILHHHTDGVNLVALALENPSEVNGVRCKALLGRSHFLLDEMRMVQKLTNKRFNSFETILTYGIQPSSLTTLTIDCWKLIVIDCRHVEDSADLDRQYRAQLQAEELQTPEEPAREAVRSQLERTARRNAKLMVPALEKLSPEKYAMMLERKTLYTVWQKVSPKPPAWVFDITEYCYNWGFVFYRSAQVMQLVGDRWDDALERLEGFDELFYPENPTDQPIYATAGPSSIHNAGENFIQYWSPVWIGDTAFADGDLRNAREWARLEPYIIFSFAYNYRHFKEYRKSLDDTEGILDNTLIIIDSDCVHPELMTAEEINALPTMVFWVWACDPDWKPPAGRDADEDGYQGRLRVPFTCLQAWFYAARLKDVDMKAMWKKAQAHPQQLWVCNSLPQQEWKHEPYV</sequence>
<organism evidence="1 2">
    <name type="scientific">Colletotrichum spaethianum</name>
    <dbReference type="NCBI Taxonomy" id="700344"/>
    <lineage>
        <taxon>Eukaryota</taxon>
        <taxon>Fungi</taxon>
        <taxon>Dikarya</taxon>
        <taxon>Ascomycota</taxon>
        <taxon>Pezizomycotina</taxon>
        <taxon>Sordariomycetes</taxon>
        <taxon>Hypocreomycetidae</taxon>
        <taxon>Glomerellales</taxon>
        <taxon>Glomerellaceae</taxon>
        <taxon>Colletotrichum</taxon>
        <taxon>Colletotrichum spaethianum species complex</taxon>
    </lineage>
</organism>
<proteinExistence type="predicted"/>
<evidence type="ECO:0000313" key="2">
    <source>
        <dbReference type="Proteomes" id="UP001055115"/>
    </source>
</evidence>
<comment type="caution">
    <text evidence="1">The sequence shown here is derived from an EMBL/GenBank/DDBJ whole genome shotgun (WGS) entry which is preliminary data.</text>
</comment>
<dbReference type="GeneID" id="73326896"/>
<accession>A0AA37LCK1</accession>
<dbReference type="Proteomes" id="UP001055115">
    <property type="component" value="Unassembled WGS sequence"/>
</dbReference>
<keyword evidence="2" id="KW-1185">Reference proteome</keyword>
<evidence type="ECO:0000313" key="1">
    <source>
        <dbReference type="EMBL" id="GKT45913.1"/>
    </source>
</evidence>
<dbReference type="EMBL" id="BQXU01000014">
    <property type="protein sequence ID" value="GKT45913.1"/>
    <property type="molecule type" value="Genomic_DNA"/>
</dbReference>